<keyword evidence="6" id="KW-0175">Coiled coil</keyword>
<dbReference type="PANTHER" id="PTHR15352">
    <property type="entry name" value="LYMPHOID-RESTRICTED MEMBRANE PROTEIN, JAW1"/>
    <property type="match status" value="1"/>
</dbReference>
<feature type="compositionally biased region" description="Polar residues" evidence="8">
    <location>
        <begin position="710"/>
        <end position="721"/>
    </location>
</feature>
<reference evidence="11" key="1">
    <citation type="submission" date="2025-08" db="UniProtKB">
        <authorList>
            <consortium name="RefSeq"/>
        </authorList>
    </citation>
    <scope>IDENTIFICATION</scope>
</reference>
<dbReference type="InterPro" id="IPR008677">
    <property type="entry name" value="MRVI1"/>
</dbReference>
<dbReference type="GO" id="GO:0016020">
    <property type="term" value="C:membrane"/>
    <property type="evidence" value="ECO:0007669"/>
    <property type="project" value="UniProtKB-SubCell"/>
</dbReference>
<evidence type="ECO:0000256" key="6">
    <source>
        <dbReference type="ARBA" id="ARBA00023054"/>
    </source>
</evidence>
<feature type="compositionally biased region" description="Polar residues" evidence="8">
    <location>
        <begin position="501"/>
        <end position="511"/>
    </location>
</feature>
<sequence>MYDEKVLAYVCLQGQFKELQHNNCQLEKSYEKNFQHQQEKIEELQNFNLELQSKMNKSDNSSQLSLTPPPYNYLSAHIHSTPYSSNKKIRVKDSLYSELKASGFNLDDAQNQDVKEKLIFYKEEIANIINVIDETLKDIATSRNEICVPNLQIMEMDIIENLKYKISTLVNSVKTCATVKESVLSSRVDDSREKSDVLAEAKKTSSLVNDRAFTSVKREDDLIGSVTLSVTSMLSKEVHSTCDKSRSSVMETSDCSKNLEAFEPNDDESIEPMSEALNRIIELKGSDNIEEMESVIYPMHKQKSIYTAKNNMDWFTMGSKVTQSSDSSSYINAKGDGPRHNINNTNDSNSQTYQINATSDNLKSAFTKYSSNNDKSVNELDMRYVTLRSIDETYLLNPVVSSSEENSPGLQQFKTDSKPQVMDYHTPVHNQNQKITPHRKLSVCYPTFGIDSLQIPDSAHNASGEIRHSFATSNTEGSEYTDSSIKLSIPLESSATRDQLMNSYRCPNNNDSSSSSYSKTDESPVSEPMDDSINEATKMIKKVNLAPSKLQFSDSISNQTLPVNGETKNWKTNTISQRNSEFETFSENIAAQQSRILSSSSNLMKANEQRDKYNITLDSRNIGGSASFSEFTNDLTNQCLSSNNSVGYQNNAYNVFLSNADKNDQTYTKKGVSTEGRRQRAAIVASTTTAASGAAVAAAAAAVGVGASTRSCSGEESTTTVGRAMSSGEEEESSAESECEAPRPTSDNTEAEEPALEDKVELIINVNGIDTDNNCQKIISNSPSHDVVKEDESPKAFPSWTDERLQESGIASFPDINSEISENLSEDELKKKYTAFSIGLGTDRMTLSKRMILSRRHRDQAEKNFTNEVSKMQQDIKELAPLCVDSESVERVERVKQQLEMVARCAHRISCSAETLGAVHQERRVSRAVLLADKYMQTLRTKCEKLAVELAETKRILAENNIVLEENLSEMGDDFPRVRYRGVPNNNRTMMARRRASIAAISRPLMGSNQDISKELPRQRNSVSGRVPGLRRPSLCFETPKWEIEKLDRTDSSSSISEMREIFEQTESRRHSQEENNNSIRTSIKNLSNTNEYIEGEDHWSNSREDIVPELSNDNEIISVEIGQNYGHPFVCWLLNRYMTWKPMLWCILIAFLLGFFINRVVSSSRRDGPPLSWWSIEEILNQYIQINNGKHQIPRPI</sequence>
<accession>A0AAJ7DYL9</accession>
<dbReference type="Pfam" id="PF05781">
    <property type="entry name" value="MRVI1"/>
    <property type="match status" value="1"/>
</dbReference>
<feature type="compositionally biased region" description="Polar residues" evidence="8">
    <location>
        <begin position="341"/>
        <end position="350"/>
    </location>
</feature>
<keyword evidence="10" id="KW-1185">Reference proteome</keyword>
<keyword evidence="7 9" id="KW-0472">Membrane</keyword>
<keyword evidence="4 9" id="KW-0812">Transmembrane</keyword>
<evidence type="ECO:0000256" key="5">
    <source>
        <dbReference type="ARBA" id="ARBA00022989"/>
    </source>
</evidence>
<feature type="region of interest" description="Disordered" evidence="8">
    <location>
        <begin position="501"/>
        <end position="530"/>
    </location>
</feature>
<evidence type="ECO:0000313" key="10">
    <source>
        <dbReference type="Proteomes" id="UP000695007"/>
    </source>
</evidence>
<evidence type="ECO:0000313" key="11">
    <source>
        <dbReference type="RefSeq" id="XP_011501227.1"/>
    </source>
</evidence>
<keyword evidence="5 9" id="KW-1133">Transmembrane helix</keyword>
<evidence type="ECO:0000256" key="9">
    <source>
        <dbReference type="SAM" id="Phobius"/>
    </source>
</evidence>
<feature type="region of interest" description="Disordered" evidence="8">
    <location>
        <begin position="325"/>
        <end position="350"/>
    </location>
</feature>
<gene>
    <name evidence="11" type="primary">LOC105364897</name>
</gene>
<keyword evidence="3" id="KW-0963">Cytoplasm</keyword>
<keyword evidence="11" id="KW-0418">Kinase</keyword>
<dbReference type="RefSeq" id="XP_011501227.1">
    <property type="nucleotide sequence ID" value="XM_011502925.1"/>
</dbReference>
<evidence type="ECO:0000256" key="3">
    <source>
        <dbReference type="ARBA" id="ARBA00022490"/>
    </source>
</evidence>
<dbReference type="KEGG" id="csol:105364897"/>
<feature type="transmembrane region" description="Helical" evidence="9">
    <location>
        <begin position="1143"/>
        <end position="1162"/>
    </location>
</feature>
<feature type="compositionally biased region" description="Acidic residues" evidence="8">
    <location>
        <begin position="728"/>
        <end position="739"/>
    </location>
</feature>
<name>A0AAJ7DYL9_9HYME</name>
<evidence type="ECO:0000256" key="8">
    <source>
        <dbReference type="SAM" id="MobiDB-lite"/>
    </source>
</evidence>
<evidence type="ECO:0000256" key="1">
    <source>
        <dbReference type="ARBA" id="ARBA00004167"/>
    </source>
</evidence>
<dbReference type="AlphaFoldDB" id="A0AAJ7DYL9"/>
<dbReference type="GO" id="GO:0016301">
    <property type="term" value="F:kinase activity"/>
    <property type="evidence" value="ECO:0007669"/>
    <property type="project" value="UniProtKB-KW"/>
</dbReference>
<dbReference type="GO" id="GO:0005737">
    <property type="term" value="C:cytoplasm"/>
    <property type="evidence" value="ECO:0007669"/>
    <property type="project" value="UniProtKB-SubCell"/>
</dbReference>
<organism evidence="10 11">
    <name type="scientific">Ceratosolen solmsi marchali</name>
    <dbReference type="NCBI Taxonomy" id="326594"/>
    <lineage>
        <taxon>Eukaryota</taxon>
        <taxon>Metazoa</taxon>
        <taxon>Ecdysozoa</taxon>
        <taxon>Arthropoda</taxon>
        <taxon>Hexapoda</taxon>
        <taxon>Insecta</taxon>
        <taxon>Pterygota</taxon>
        <taxon>Neoptera</taxon>
        <taxon>Endopterygota</taxon>
        <taxon>Hymenoptera</taxon>
        <taxon>Apocrita</taxon>
        <taxon>Proctotrupomorpha</taxon>
        <taxon>Chalcidoidea</taxon>
        <taxon>Agaonidae</taxon>
        <taxon>Agaoninae</taxon>
        <taxon>Ceratosolen</taxon>
    </lineage>
</organism>
<evidence type="ECO:0000256" key="4">
    <source>
        <dbReference type="ARBA" id="ARBA00022692"/>
    </source>
</evidence>
<dbReference type="Proteomes" id="UP000695007">
    <property type="component" value="Unplaced"/>
</dbReference>
<evidence type="ECO:0000256" key="2">
    <source>
        <dbReference type="ARBA" id="ARBA00004496"/>
    </source>
</evidence>
<comment type="subcellular location">
    <subcellularLocation>
        <location evidence="2">Cytoplasm</location>
    </subcellularLocation>
    <subcellularLocation>
        <location evidence="1">Membrane</location>
        <topology evidence="1">Single-pass membrane protein</topology>
    </subcellularLocation>
</comment>
<evidence type="ECO:0000256" key="7">
    <source>
        <dbReference type="ARBA" id="ARBA00023136"/>
    </source>
</evidence>
<dbReference type="PANTHER" id="PTHR15352:SF1">
    <property type="entry name" value="KASH5-LIKE COILED-COIL DOMAIN-CONTAINING PROTEIN"/>
    <property type="match status" value="1"/>
</dbReference>
<protein>
    <submittedName>
        <fullName evidence="11">Probable serine/threonine-protein kinase DDB_G0282963</fullName>
    </submittedName>
</protein>
<proteinExistence type="predicted"/>
<feature type="region of interest" description="Disordered" evidence="8">
    <location>
        <begin position="709"/>
        <end position="757"/>
    </location>
</feature>
<keyword evidence="11" id="KW-0808">Transferase</keyword>
<dbReference type="GeneID" id="105364897"/>